<dbReference type="InterPro" id="IPR011042">
    <property type="entry name" value="6-blade_b-propeller_TolB-like"/>
</dbReference>
<dbReference type="SUPFAM" id="SSF75011">
    <property type="entry name" value="3-carboxy-cis,cis-mucoante lactonizing enzyme"/>
    <property type="match status" value="1"/>
</dbReference>
<dbReference type="Gene3D" id="3.40.30.10">
    <property type="entry name" value="Glutaredoxin"/>
    <property type="match status" value="1"/>
</dbReference>
<dbReference type="KEGG" id="phu:Phum_PHUM420700"/>
<proteinExistence type="predicted"/>
<dbReference type="InParanoid" id="E0VSM6"/>
<dbReference type="PANTHER" id="PTHR46388:SF2">
    <property type="entry name" value="NHL REPEAT-CONTAINING PROTEIN 2"/>
    <property type="match status" value="1"/>
</dbReference>
<feature type="region of interest" description="Disordered" evidence="1">
    <location>
        <begin position="357"/>
        <end position="432"/>
    </location>
</feature>
<dbReference type="EMBL" id="AAZO01005147">
    <property type="status" value="NOT_ANNOTATED_CDS"/>
    <property type="molecule type" value="Genomic_DNA"/>
</dbReference>
<dbReference type="EnsemblMetazoa" id="PHUM420700-RA">
    <property type="protein sequence ID" value="PHUM420700-PA"/>
    <property type="gene ID" value="PHUM420700"/>
</dbReference>
<evidence type="ECO:0000313" key="4">
    <source>
        <dbReference type="EnsemblMetazoa" id="PHUM420700-PA"/>
    </source>
</evidence>
<feature type="compositionally biased region" description="Pro residues" evidence="1">
    <location>
        <begin position="416"/>
        <end position="428"/>
    </location>
</feature>
<dbReference type="OMA" id="DMEWINT"/>
<dbReference type="InterPro" id="IPR013766">
    <property type="entry name" value="Thioredoxin_domain"/>
</dbReference>
<accession>E0VSM6</accession>
<dbReference type="Gene3D" id="2.120.10.30">
    <property type="entry name" value="TolB, C-terminal domain"/>
    <property type="match status" value="2"/>
</dbReference>
<feature type="compositionally biased region" description="Low complexity" evidence="1">
    <location>
        <begin position="383"/>
        <end position="392"/>
    </location>
</feature>
<dbReference type="InterPro" id="IPR012336">
    <property type="entry name" value="Thioredoxin-like_fold"/>
</dbReference>
<evidence type="ECO:0000313" key="3">
    <source>
        <dbReference type="EMBL" id="EEB16382.1"/>
    </source>
</evidence>
<evidence type="ECO:0000259" key="2">
    <source>
        <dbReference type="PROSITE" id="PS51352"/>
    </source>
</evidence>
<feature type="compositionally biased region" description="Pro residues" evidence="1">
    <location>
        <begin position="393"/>
        <end position="404"/>
    </location>
</feature>
<dbReference type="Pfam" id="PF13905">
    <property type="entry name" value="Thioredoxin_8"/>
    <property type="match status" value="1"/>
</dbReference>
<dbReference type="VEuPathDB" id="VectorBase:PHUM420700"/>
<feature type="compositionally biased region" description="Pro residues" evidence="1">
    <location>
        <begin position="363"/>
        <end position="372"/>
    </location>
</feature>
<dbReference type="InterPro" id="IPR036249">
    <property type="entry name" value="Thioredoxin-like_sf"/>
</dbReference>
<dbReference type="PROSITE" id="PS51352">
    <property type="entry name" value="THIOREDOXIN_2"/>
    <property type="match status" value="1"/>
</dbReference>
<organism>
    <name type="scientific">Pediculus humanus subsp. corporis</name>
    <name type="common">Body louse</name>
    <dbReference type="NCBI Taxonomy" id="121224"/>
    <lineage>
        <taxon>Eukaryota</taxon>
        <taxon>Metazoa</taxon>
        <taxon>Ecdysozoa</taxon>
        <taxon>Arthropoda</taxon>
        <taxon>Hexapoda</taxon>
        <taxon>Insecta</taxon>
        <taxon>Pterygota</taxon>
        <taxon>Neoptera</taxon>
        <taxon>Paraneoptera</taxon>
        <taxon>Psocodea</taxon>
        <taxon>Troctomorpha</taxon>
        <taxon>Phthiraptera</taxon>
        <taxon>Anoplura</taxon>
        <taxon>Pediculidae</taxon>
        <taxon>Pediculus</taxon>
    </lineage>
</organism>
<dbReference type="RefSeq" id="XP_002429120.1">
    <property type="nucleotide sequence ID" value="XM_002429075.1"/>
</dbReference>
<dbReference type="HOGENOM" id="CLU_013730_0_0_1"/>
<protein>
    <recommendedName>
        <fullName evidence="2">Thioredoxin domain-containing protein</fullName>
    </recommendedName>
</protein>
<dbReference type="PANTHER" id="PTHR46388">
    <property type="entry name" value="NHL REPEAT-CONTAINING PROTEIN 2"/>
    <property type="match status" value="1"/>
</dbReference>
<dbReference type="STRING" id="121224.E0VSM6"/>
<dbReference type="Proteomes" id="UP000009046">
    <property type="component" value="Unassembled WGS sequence"/>
</dbReference>
<evidence type="ECO:0000256" key="1">
    <source>
        <dbReference type="SAM" id="MobiDB-lite"/>
    </source>
</evidence>
<reference evidence="3" key="2">
    <citation type="submission" date="2007-04" db="EMBL/GenBank/DDBJ databases">
        <title>The genome of the human body louse.</title>
        <authorList>
            <consortium name="The Human Body Louse Genome Consortium"/>
            <person name="Kirkness E."/>
            <person name="Walenz B."/>
            <person name="Hass B."/>
            <person name="Bruggner R."/>
            <person name="Strausberg R."/>
        </authorList>
    </citation>
    <scope>NUCLEOTIDE SEQUENCE</scope>
    <source>
        <strain evidence="3">USDA</strain>
    </source>
</reference>
<sequence>MEKLLILMDELDEKLGNGKENKNVEEIVFEHIKRANNESEVKVDFPTGLDWLNVNKPLSSELLKGKIVILDFFTYGCINCFHMFPIIRKLEEKYSLKDGVVIIGVHSGKFENEKNSKNIGDALKKYGIKHPVVNDKNSDLWNKYNIICWPTILISDPSQKIIFNLIGDQHKDDLELYVKVALKYYKTSISTHGLPIVESDEIISSSALKYPSKITRWGNLFAVSDSGNHRIIIFNVEGVVKYTIGGKEQGFKDGNFQEALFDTPHGLAFFNESILYIADTNNHAIRLVDLNKMIVTTVVGNGERGNDLIGGQIGNNQKISSPWDVCLSATFYFSSMPKIPEPIGSPLRHITKSLDVLKSSTPSVPPPPPPPSSLHKTSDLSYSSHNSHTPSSLSPPPPPPPPPTITSNLSHSFLSPTPPPPPPPPPVPTARIPLSKNLSRQCFLKDEEKFSGDKELEKSAKVLLIATSGTHQIWAYFLESGMWNGKMYKEKVCLAIAGNGKEENKNNDLPNKAGFAQPCGITYSEDLKVLFIADTESSSIRRLSLTKGSVTHLAGGSRFPEDLFSFGDVDGKGYNVRLQHPLGLTWNKKRKSLFVCDSYNHKIKQINVETGTTSSLHKESNLFSEPGGCCMSSCDDIIYVCDTNNHKIKTINLCKEKEVEELEIKFETSNAEMKYSKDGIWNEDIIMNVDDGTLHMRAEFFPEEIHGQWKIECDSNAIILESTRGKIDGKNWQLFLKILPSTVNDTIKIFFDFMICGGETCIYKKKMLKVNIRRKENSIRAATCVLKKNLL</sequence>
<dbReference type="CTD" id="8234499"/>
<dbReference type="OrthoDB" id="273823at2759"/>
<dbReference type="EMBL" id="DS235751">
    <property type="protein sequence ID" value="EEB16382.1"/>
    <property type="molecule type" value="Genomic_DNA"/>
</dbReference>
<reference evidence="4" key="3">
    <citation type="submission" date="2021-02" db="UniProtKB">
        <authorList>
            <consortium name="EnsemblMetazoa"/>
        </authorList>
    </citation>
    <scope>IDENTIFICATION</scope>
    <source>
        <strain evidence="4">USDA</strain>
    </source>
</reference>
<dbReference type="eggNOG" id="KOG2177">
    <property type="taxonomic scope" value="Eukaryota"/>
</dbReference>
<feature type="domain" description="Thioredoxin" evidence="2">
    <location>
        <begin position="18"/>
        <end position="183"/>
    </location>
</feature>
<keyword evidence="5" id="KW-1185">Reference proteome</keyword>
<reference evidence="3" key="1">
    <citation type="submission" date="2007-04" db="EMBL/GenBank/DDBJ databases">
        <title>Annotation of Pediculus humanus corporis strain USDA.</title>
        <authorList>
            <person name="Kirkness E."/>
            <person name="Hannick L."/>
            <person name="Hass B."/>
            <person name="Bruggner R."/>
            <person name="Lawson D."/>
            <person name="Bidwell S."/>
            <person name="Joardar V."/>
            <person name="Caler E."/>
            <person name="Walenz B."/>
            <person name="Inman J."/>
            <person name="Schobel S."/>
            <person name="Galinsky K."/>
            <person name="Amedeo P."/>
            <person name="Strausberg R."/>
        </authorList>
    </citation>
    <scope>NUCLEOTIDE SEQUENCE</scope>
    <source>
        <strain evidence="3">USDA</strain>
    </source>
</reference>
<name>E0VSM6_PEDHC</name>
<dbReference type="SUPFAM" id="SSF52833">
    <property type="entry name" value="Thioredoxin-like"/>
    <property type="match status" value="1"/>
</dbReference>
<gene>
    <name evidence="4" type="primary">8234499</name>
    <name evidence="3" type="ORF">Phum_PHUM420700</name>
</gene>
<dbReference type="AlphaFoldDB" id="E0VSM6"/>
<dbReference type="GeneID" id="8234499"/>
<evidence type="ECO:0000313" key="5">
    <source>
        <dbReference type="Proteomes" id="UP000009046"/>
    </source>
</evidence>
<dbReference type="FunCoup" id="E0VSM6">
    <property type="interactions" value="675"/>
</dbReference>